<keyword evidence="2" id="KW-1185">Reference proteome</keyword>
<feature type="domain" description="PID" evidence="1">
    <location>
        <begin position="35"/>
        <end position="92"/>
    </location>
</feature>
<dbReference type="AlphaFoldDB" id="A0A1I8AEG1"/>
<dbReference type="InterPro" id="IPR006020">
    <property type="entry name" value="PTB/PI_dom"/>
</dbReference>
<dbReference type="SUPFAM" id="SSF50729">
    <property type="entry name" value="PH domain-like"/>
    <property type="match status" value="1"/>
</dbReference>
<protein>
    <submittedName>
        <fullName evidence="3">PID domain-containing protein</fullName>
    </submittedName>
</protein>
<evidence type="ECO:0000313" key="2">
    <source>
        <dbReference type="Proteomes" id="UP000095287"/>
    </source>
</evidence>
<accession>A0A1I8AEG1</accession>
<organism evidence="2 3">
    <name type="scientific">Steinernema glaseri</name>
    <dbReference type="NCBI Taxonomy" id="37863"/>
    <lineage>
        <taxon>Eukaryota</taxon>
        <taxon>Metazoa</taxon>
        <taxon>Ecdysozoa</taxon>
        <taxon>Nematoda</taxon>
        <taxon>Chromadorea</taxon>
        <taxon>Rhabditida</taxon>
        <taxon>Tylenchina</taxon>
        <taxon>Panagrolaimomorpha</taxon>
        <taxon>Strongyloidoidea</taxon>
        <taxon>Steinernematidae</taxon>
        <taxon>Steinernema</taxon>
    </lineage>
</organism>
<proteinExistence type="predicted"/>
<dbReference type="Proteomes" id="UP000095287">
    <property type="component" value="Unplaced"/>
</dbReference>
<sequence length="92" mass="10430">MPSLAASQSAAAQFFSLPFRRKRQSYTLNPPDDVHQVVYLGNVVTIYAKGQQSVEKPLGLIWKTYVGRQQKNDMQMKLMVTRSGLKAETKQQ</sequence>
<evidence type="ECO:0000313" key="3">
    <source>
        <dbReference type="WBParaSite" id="L893_g4619.t1"/>
    </source>
</evidence>
<name>A0A1I8AEG1_9BILA</name>
<dbReference type="Pfam" id="PF14719">
    <property type="entry name" value="PID_2"/>
    <property type="match status" value="1"/>
</dbReference>
<reference evidence="3" key="1">
    <citation type="submission" date="2016-11" db="UniProtKB">
        <authorList>
            <consortium name="WormBaseParasite"/>
        </authorList>
    </citation>
    <scope>IDENTIFICATION</scope>
</reference>
<evidence type="ECO:0000259" key="1">
    <source>
        <dbReference type="Pfam" id="PF14719"/>
    </source>
</evidence>
<dbReference type="WBParaSite" id="L893_g4619.t1">
    <property type="protein sequence ID" value="L893_g4619.t1"/>
    <property type="gene ID" value="L893_g4619"/>
</dbReference>